<keyword evidence="1" id="KW-0456">Lyase</keyword>
<dbReference type="KEGG" id="meso:BSQ44_18495"/>
<dbReference type="PANTHER" id="PTHR30143">
    <property type="entry name" value="ACID HYDRATASE"/>
    <property type="match status" value="1"/>
</dbReference>
<dbReference type="InterPro" id="IPR011234">
    <property type="entry name" value="Fumarylacetoacetase-like_C"/>
</dbReference>
<dbReference type="InterPro" id="IPR050772">
    <property type="entry name" value="Hydratase-Decarb/MhpD_sf"/>
</dbReference>
<dbReference type="GO" id="GO:0005737">
    <property type="term" value="C:cytoplasm"/>
    <property type="evidence" value="ECO:0007669"/>
    <property type="project" value="TreeGrafter"/>
</dbReference>
<dbReference type="SUPFAM" id="SSF56529">
    <property type="entry name" value="FAH"/>
    <property type="match status" value="1"/>
</dbReference>
<sequence>MDRNDRAADYLVAEHTGGRRFVPFAADFDIADLDAAYAVQDAYVARLRRASDARPAGYKVGLTSKRMQEMCRIDTPVAGVVLDGRVHGSGVELRLSFFGRIGLEFEICVIAGKDLPPIGRDYTEDEAAAAIGAVAAAVEIVDDRSCDYATLDVLSLVADNSWNAGVVLGDRVTSIPDLAACEAVIAAGGVEIDRGHGRDALGGPLVPFTWLANHLCRRGEGLRKGDLVMTGSLVTTQFPTEPQSYRFTVSGLGSVDVSVVP</sequence>
<dbReference type="Gene3D" id="3.90.850.10">
    <property type="entry name" value="Fumarylacetoacetase-like, C-terminal domain"/>
    <property type="match status" value="1"/>
</dbReference>
<evidence type="ECO:0000313" key="3">
    <source>
        <dbReference type="EMBL" id="APH73133.1"/>
    </source>
</evidence>
<keyword evidence="4" id="KW-1185">Reference proteome</keyword>
<feature type="domain" description="Fumarylacetoacetase-like C-terminal" evidence="2">
    <location>
        <begin position="88"/>
        <end position="255"/>
    </location>
</feature>
<evidence type="ECO:0000256" key="1">
    <source>
        <dbReference type="ARBA" id="ARBA00023239"/>
    </source>
</evidence>
<dbReference type="EMBL" id="CP018171">
    <property type="protein sequence ID" value="APH73133.1"/>
    <property type="molecule type" value="Genomic_DNA"/>
</dbReference>
<protein>
    <recommendedName>
        <fullName evidence="2">Fumarylacetoacetase-like C-terminal domain-containing protein</fullName>
    </recommendedName>
</protein>
<dbReference type="Pfam" id="PF01557">
    <property type="entry name" value="FAA_hydrolase"/>
    <property type="match status" value="1"/>
</dbReference>
<organism evidence="3 4">
    <name type="scientific">Aquibium oceanicum</name>
    <dbReference type="NCBI Taxonomy" id="1670800"/>
    <lineage>
        <taxon>Bacteria</taxon>
        <taxon>Pseudomonadati</taxon>
        <taxon>Pseudomonadota</taxon>
        <taxon>Alphaproteobacteria</taxon>
        <taxon>Hyphomicrobiales</taxon>
        <taxon>Phyllobacteriaceae</taxon>
        <taxon>Aquibium</taxon>
    </lineage>
</organism>
<dbReference type="AlphaFoldDB" id="A0A1L3SUM0"/>
<dbReference type="RefSeq" id="WP_072606604.1">
    <property type="nucleotide sequence ID" value="NZ_CP018171.1"/>
</dbReference>
<dbReference type="Proteomes" id="UP000182840">
    <property type="component" value="Chromosome"/>
</dbReference>
<dbReference type="InterPro" id="IPR036663">
    <property type="entry name" value="Fumarylacetoacetase_C_sf"/>
</dbReference>
<dbReference type="OrthoDB" id="9792137at2"/>
<dbReference type="STRING" id="1670800.BSQ44_18495"/>
<accession>A0A1L3SUM0</accession>
<dbReference type="GO" id="GO:0008684">
    <property type="term" value="F:2-oxopent-4-enoate hydratase activity"/>
    <property type="evidence" value="ECO:0007669"/>
    <property type="project" value="TreeGrafter"/>
</dbReference>
<dbReference type="PANTHER" id="PTHR30143:SF0">
    <property type="entry name" value="2-KETO-4-PENTENOATE HYDRATASE"/>
    <property type="match status" value="1"/>
</dbReference>
<reference evidence="4" key="1">
    <citation type="submission" date="2016-11" db="EMBL/GenBank/DDBJ databases">
        <title>Mesorhizobium oceanicum sp. nov., isolated from deep seawater in South China Sea.</title>
        <authorList>
            <person name="Fu G.-Y."/>
        </authorList>
    </citation>
    <scope>NUCLEOTIDE SEQUENCE [LARGE SCALE GENOMIC DNA]</scope>
    <source>
        <strain evidence="4">B7</strain>
    </source>
</reference>
<name>A0A1L3SUM0_9HYPH</name>
<evidence type="ECO:0000259" key="2">
    <source>
        <dbReference type="Pfam" id="PF01557"/>
    </source>
</evidence>
<evidence type="ECO:0000313" key="4">
    <source>
        <dbReference type="Proteomes" id="UP000182840"/>
    </source>
</evidence>
<proteinExistence type="predicted"/>
<gene>
    <name evidence="3" type="ORF">BSQ44_18495</name>
</gene>